<name>A0A366EVP2_9HYPH</name>
<gene>
    <name evidence="2" type="ORF">DFR50_13028</name>
</gene>
<comment type="caution">
    <text evidence="2">The sequence shown here is derived from an EMBL/GenBank/DDBJ whole genome shotgun (WGS) entry which is preliminary data.</text>
</comment>
<protein>
    <submittedName>
        <fullName evidence="2">Uncharacterized protein</fullName>
    </submittedName>
</protein>
<dbReference type="AlphaFoldDB" id="A0A366EVP2"/>
<dbReference type="RefSeq" id="WP_147262861.1">
    <property type="nucleotide sequence ID" value="NZ_QNRK01000030.1"/>
</dbReference>
<proteinExistence type="predicted"/>
<sequence length="127" mass="12172">MKTAPCGLAANGAKETIDRWLGRLSGAALALGLTLAWSSAASAQCAAYHAASGPGSVGTASSGGGVHAASTHVSTSPPSCSAGGMKSTAASPRPAARSAANPGVGHRRVHATAVLKGSVGAKKPNNS</sequence>
<evidence type="ECO:0000256" key="1">
    <source>
        <dbReference type="SAM" id="MobiDB-lite"/>
    </source>
</evidence>
<evidence type="ECO:0000313" key="3">
    <source>
        <dbReference type="Proteomes" id="UP000253529"/>
    </source>
</evidence>
<feature type="compositionally biased region" description="Low complexity" evidence="1">
    <location>
        <begin position="89"/>
        <end position="100"/>
    </location>
</feature>
<dbReference type="Proteomes" id="UP000253529">
    <property type="component" value="Unassembled WGS sequence"/>
</dbReference>
<dbReference type="EMBL" id="QNRK01000030">
    <property type="protein sequence ID" value="RBP06471.1"/>
    <property type="molecule type" value="Genomic_DNA"/>
</dbReference>
<keyword evidence="3" id="KW-1185">Reference proteome</keyword>
<organism evidence="2 3">
    <name type="scientific">Roseiarcus fermentans</name>
    <dbReference type="NCBI Taxonomy" id="1473586"/>
    <lineage>
        <taxon>Bacteria</taxon>
        <taxon>Pseudomonadati</taxon>
        <taxon>Pseudomonadota</taxon>
        <taxon>Alphaproteobacteria</taxon>
        <taxon>Hyphomicrobiales</taxon>
        <taxon>Roseiarcaceae</taxon>
        <taxon>Roseiarcus</taxon>
    </lineage>
</organism>
<feature type="region of interest" description="Disordered" evidence="1">
    <location>
        <begin position="54"/>
        <end position="108"/>
    </location>
</feature>
<reference evidence="2 3" key="1">
    <citation type="submission" date="2018-06" db="EMBL/GenBank/DDBJ databases">
        <title>Genomic Encyclopedia of Type Strains, Phase IV (KMG-IV): sequencing the most valuable type-strain genomes for metagenomic binning, comparative biology and taxonomic classification.</title>
        <authorList>
            <person name="Goeker M."/>
        </authorList>
    </citation>
    <scope>NUCLEOTIDE SEQUENCE [LARGE SCALE GENOMIC DNA]</scope>
    <source>
        <strain evidence="2 3">DSM 24875</strain>
    </source>
</reference>
<evidence type="ECO:0000313" key="2">
    <source>
        <dbReference type="EMBL" id="RBP06471.1"/>
    </source>
</evidence>
<accession>A0A366EVP2</accession>